<gene>
    <name evidence="1" type="ORF">PIB30_114259</name>
</gene>
<protein>
    <submittedName>
        <fullName evidence="1">Uncharacterized protein</fullName>
    </submittedName>
</protein>
<dbReference type="EMBL" id="JASCZI010282092">
    <property type="protein sequence ID" value="MED6227512.1"/>
    <property type="molecule type" value="Genomic_DNA"/>
</dbReference>
<feature type="non-terminal residue" evidence="1">
    <location>
        <position position="1"/>
    </location>
</feature>
<accession>A0ABU6ZZL8</accession>
<keyword evidence="2" id="KW-1185">Reference proteome</keyword>
<proteinExistence type="predicted"/>
<sequence length="102" mass="11115">TRERFAYVDGTVAENGGLCKGLTVKVQGVKMEIRLDFFVVDLGEGADIVLGADWVSRLLVGGISWNSGLKMEVEVAGKKITLKGDPSLNKGIEIWTIHRIID</sequence>
<organism evidence="1 2">
    <name type="scientific">Stylosanthes scabra</name>
    <dbReference type="NCBI Taxonomy" id="79078"/>
    <lineage>
        <taxon>Eukaryota</taxon>
        <taxon>Viridiplantae</taxon>
        <taxon>Streptophyta</taxon>
        <taxon>Embryophyta</taxon>
        <taxon>Tracheophyta</taxon>
        <taxon>Spermatophyta</taxon>
        <taxon>Magnoliopsida</taxon>
        <taxon>eudicotyledons</taxon>
        <taxon>Gunneridae</taxon>
        <taxon>Pentapetalae</taxon>
        <taxon>rosids</taxon>
        <taxon>fabids</taxon>
        <taxon>Fabales</taxon>
        <taxon>Fabaceae</taxon>
        <taxon>Papilionoideae</taxon>
        <taxon>50 kb inversion clade</taxon>
        <taxon>dalbergioids sensu lato</taxon>
        <taxon>Dalbergieae</taxon>
        <taxon>Pterocarpus clade</taxon>
        <taxon>Stylosanthes</taxon>
    </lineage>
</organism>
<reference evidence="1 2" key="1">
    <citation type="journal article" date="2023" name="Plants (Basel)">
        <title>Bridging the Gap: Combining Genomics and Transcriptomics Approaches to Understand Stylosanthes scabra, an Orphan Legume from the Brazilian Caatinga.</title>
        <authorList>
            <person name="Ferreira-Neto J.R.C."/>
            <person name="da Silva M.D."/>
            <person name="Binneck E."/>
            <person name="de Melo N.F."/>
            <person name="da Silva R.H."/>
            <person name="de Melo A.L.T.M."/>
            <person name="Pandolfi V."/>
            <person name="Bustamante F.O."/>
            <person name="Brasileiro-Vidal A.C."/>
            <person name="Benko-Iseppon A.M."/>
        </authorList>
    </citation>
    <scope>NUCLEOTIDE SEQUENCE [LARGE SCALE GENOMIC DNA]</scope>
    <source>
        <tissue evidence="1">Leaves</tissue>
    </source>
</reference>
<dbReference type="Proteomes" id="UP001341840">
    <property type="component" value="Unassembled WGS sequence"/>
</dbReference>
<evidence type="ECO:0000313" key="2">
    <source>
        <dbReference type="Proteomes" id="UP001341840"/>
    </source>
</evidence>
<name>A0ABU6ZZL8_9FABA</name>
<comment type="caution">
    <text evidence="1">The sequence shown here is derived from an EMBL/GenBank/DDBJ whole genome shotgun (WGS) entry which is preliminary data.</text>
</comment>
<evidence type="ECO:0000313" key="1">
    <source>
        <dbReference type="EMBL" id="MED6227512.1"/>
    </source>
</evidence>